<dbReference type="Pfam" id="PF12937">
    <property type="entry name" value="F-box-like"/>
    <property type="match status" value="1"/>
</dbReference>
<feature type="compositionally biased region" description="Low complexity" evidence="1">
    <location>
        <begin position="573"/>
        <end position="638"/>
    </location>
</feature>
<evidence type="ECO:0000313" key="3">
    <source>
        <dbReference type="EMBL" id="PPQ84219.1"/>
    </source>
</evidence>
<keyword evidence="4" id="KW-1185">Reference proteome</keyword>
<dbReference type="InParanoid" id="A0A409X0J1"/>
<feature type="compositionally biased region" description="Low complexity" evidence="1">
    <location>
        <begin position="1"/>
        <end position="12"/>
    </location>
</feature>
<dbReference type="PROSITE" id="PS50181">
    <property type="entry name" value="FBOX"/>
    <property type="match status" value="1"/>
</dbReference>
<dbReference type="PANTHER" id="PTHR24216">
    <property type="entry name" value="PAXILLIN-RELATED"/>
    <property type="match status" value="1"/>
</dbReference>
<proteinExistence type="predicted"/>
<feature type="region of interest" description="Disordered" evidence="1">
    <location>
        <begin position="81"/>
        <end position="104"/>
    </location>
</feature>
<feature type="region of interest" description="Disordered" evidence="1">
    <location>
        <begin position="790"/>
        <end position="833"/>
    </location>
</feature>
<dbReference type="AlphaFoldDB" id="A0A409X0J1"/>
<evidence type="ECO:0000259" key="2">
    <source>
        <dbReference type="PROSITE" id="PS50181"/>
    </source>
</evidence>
<evidence type="ECO:0000313" key="4">
    <source>
        <dbReference type="Proteomes" id="UP000284842"/>
    </source>
</evidence>
<feature type="region of interest" description="Disordered" evidence="1">
    <location>
        <begin position="272"/>
        <end position="316"/>
    </location>
</feature>
<feature type="non-terminal residue" evidence="3">
    <location>
        <position position="867"/>
    </location>
</feature>
<dbReference type="SMART" id="SM00256">
    <property type="entry name" value="FBOX"/>
    <property type="match status" value="1"/>
</dbReference>
<feature type="compositionally biased region" description="Basic and acidic residues" evidence="1">
    <location>
        <begin position="675"/>
        <end position="706"/>
    </location>
</feature>
<dbReference type="SUPFAM" id="SSF81383">
    <property type="entry name" value="F-box domain"/>
    <property type="match status" value="1"/>
</dbReference>
<feature type="compositionally biased region" description="Polar residues" evidence="1">
    <location>
        <begin position="811"/>
        <end position="820"/>
    </location>
</feature>
<feature type="region of interest" description="Disordered" evidence="1">
    <location>
        <begin position="669"/>
        <end position="706"/>
    </location>
</feature>
<protein>
    <recommendedName>
        <fullName evidence="2">F-box domain-containing protein</fullName>
    </recommendedName>
</protein>
<feature type="compositionally biased region" description="Polar residues" evidence="1">
    <location>
        <begin position="557"/>
        <end position="572"/>
    </location>
</feature>
<dbReference type="InterPro" id="IPR001810">
    <property type="entry name" value="F-box_dom"/>
</dbReference>
<sequence>MTHPSATTWTAPSPSPSPTPITFITLPEDVLITITCHLTPLDAIALSKTCTAFYRVVYQRVVWVRLYARFVTGWGLDSEDLIRSGNDDDDSERDEHGEEGKERRRLDELVRETIASYTLAMKWKTTNESYRRLKVRSRGSGLDEQSTRSSAQKWSQISNYLTLDPPSFSYPSSSPPYHSPLSSISPHSYSQPFSPSSVSPPLPSLSSSPPHLSPLLTTHIIPPAQTTSSNPTFLKFVDIGVRGWGGRLVVTVSRVVWLVVEVWDVGRGVRRDGSEKMKARNDKSEKGKAKAKDGSMGTNVWKEEEQSGDDDDEAAYGPTRTVEKTCLCQWSARGASFSGIVVNEESDGDGSVAVGLLKDGRHCIQILKLTPPSSSSSSWTLAPTFTLDDIPMDMYPVSFSGSYLSISNAGMITHVIDWKRRLRGILDDRNAGGDGGGGAGGGVNGLGALGGGVAGLQYNKCSQVLVLEDTKSVLVIRARSIHLFRWPRFYVIRSGWEGGVVEGQESTVAASTRVGMVEVSHRTGQGMMAAGASNRDETAFQSTQPPLEASLPGAYPVTSNFSTSVDSSLESTTQHPSSSQRSASQALSQASSSQTPPSSSSHPTSSSLTRLMSSQSASSQPPSSSSSQPSPPSFSHLPLSYAITDNASPHVSSSFIARSVSSAVGGGAGYLSRDAGLREGEGGRGEEGVDEERRNGEGVGEERRDGERMGLGAWEVEREEEKVEMRVASYSFGWVDCVTATVGRGKKKACSEEKNGRSKVAPIYIFFRGALDDPWANDDTKLEMWVVEGNEGWGGDDESERHEVNDGTVPLMSSTTSPLVATTPTSALTSTSTSASTYTAVSASLPYIFPPTPISNHTIMTRRGPLL</sequence>
<dbReference type="OrthoDB" id="3034442at2759"/>
<feature type="compositionally biased region" description="Basic and acidic residues" evidence="1">
    <location>
        <begin position="93"/>
        <end position="104"/>
    </location>
</feature>
<feature type="region of interest" description="Disordered" evidence="1">
    <location>
        <begin position="1"/>
        <end position="20"/>
    </location>
</feature>
<name>A0A409X0J1_9AGAR</name>
<dbReference type="InterPro" id="IPR036047">
    <property type="entry name" value="F-box-like_dom_sf"/>
</dbReference>
<reference evidence="3 4" key="1">
    <citation type="journal article" date="2018" name="Evol. Lett.">
        <title>Horizontal gene cluster transfer increased hallucinogenic mushroom diversity.</title>
        <authorList>
            <person name="Reynolds H.T."/>
            <person name="Vijayakumar V."/>
            <person name="Gluck-Thaler E."/>
            <person name="Korotkin H.B."/>
            <person name="Matheny P.B."/>
            <person name="Slot J.C."/>
        </authorList>
    </citation>
    <scope>NUCLEOTIDE SEQUENCE [LARGE SCALE GENOMIC DNA]</scope>
    <source>
        <strain evidence="3 4">2629</strain>
    </source>
</reference>
<evidence type="ECO:0000256" key="1">
    <source>
        <dbReference type="SAM" id="MobiDB-lite"/>
    </source>
</evidence>
<dbReference type="Proteomes" id="UP000284842">
    <property type="component" value="Unassembled WGS sequence"/>
</dbReference>
<dbReference type="EMBL" id="NHTK01004921">
    <property type="protein sequence ID" value="PPQ84219.1"/>
    <property type="molecule type" value="Genomic_DNA"/>
</dbReference>
<feature type="region of interest" description="Disordered" evidence="1">
    <location>
        <begin position="534"/>
        <end position="638"/>
    </location>
</feature>
<dbReference type="STRING" id="181874.A0A409X0J1"/>
<feature type="region of interest" description="Disordered" evidence="1">
    <location>
        <begin position="171"/>
        <end position="209"/>
    </location>
</feature>
<accession>A0A409X0J1</accession>
<comment type="caution">
    <text evidence="3">The sequence shown here is derived from an EMBL/GenBank/DDBJ whole genome shotgun (WGS) entry which is preliminary data.</text>
</comment>
<gene>
    <name evidence="3" type="ORF">CVT24_004654</name>
</gene>
<feature type="domain" description="F-box" evidence="2">
    <location>
        <begin position="20"/>
        <end position="66"/>
    </location>
</feature>
<feature type="compositionally biased region" description="Low complexity" evidence="1">
    <location>
        <begin position="821"/>
        <end position="833"/>
    </location>
</feature>
<feature type="compositionally biased region" description="Low complexity" evidence="1">
    <location>
        <begin position="179"/>
        <end position="197"/>
    </location>
</feature>
<feature type="compositionally biased region" description="Basic and acidic residues" evidence="1">
    <location>
        <begin position="272"/>
        <end position="293"/>
    </location>
</feature>
<organism evidence="3 4">
    <name type="scientific">Panaeolus cyanescens</name>
    <dbReference type="NCBI Taxonomy" id="181874"/>
    <lineage>
        <taxon>Eukaryota</taxon>
        <taxon>Fungi</taxon>
        <taxon>Dikarya</taxon>
        <taxon>Basidiomycota</taxon>
        <taxon>Agaricomycotina</taxon>
        <taxon>Agaricomycetes</taxon>
        <taxon>Agaricomycetidae</taxon>
        <taxon>Agaricales</taxon>
        <taxon>Agaricineae</taxon>
        <taxon>Galeropsidaceae</taxon>
        <taxon>Panaeolus</taxon>
    </lineage>
</organism>